<name>A0AA38CCB0_TAXCH</name>
<gene>
    <name evidence="1" type="ORF">KI387_029539</name>
</gene>
<reference evidence="1 2" key="1">
    <citation type="journal article" date="2021" name="Nat. Plants">
        <title>The Taxus genome provides insights into paclitaxel biosynthesis.</title>
        <authorList>
            <person name="Xiong X."/>
            <person name="Gou J."/>
            <person name="Liao Q."/>
            <person name="Li Y."/>
            <person name="Zhou Q."/>
            <person name="Bi G."/>
            <person name="Li C."/>
            <person name="Du R."/>
            <person name="Wang X."/>
            <person name="Sun T."/>
            <person name="Guo L."/>
            <person name="Liang H."/>
            <person name="Lu P."/>
            <person name="Wu Y."/>
            <person name="Zhang Z."/>
            <person name="Ro D.K."/>
            <person name="Shang Y."/>
            <person name="Huang S."/>
            <person name="Yan J."/>
        </authorList>
    </citation>
    <scope>NUCLEOTIDE SEQUENCE [LARGE SCALE GENOMIC DNA]</scope>
    <source>
        <strain evidence="1">Ta-2019</strain>
    </source>
</reference>
<accession>A0AA38CCB0</accession>
<keyword evidence="2" id="KW-1185">Reference proteome</keyword>
<organism evidence="1 2">
    <name type="scientific">Taxus chinensis</name>
    <name type="common">Chinese yew</name>
    <name type="synonym">Taxus wallichiana var. chinensis</name>
    <dbReference type="NCBI Taxonomy" id="29808"/>
    <lineage>
        <taxon>Eukaryota</taxon>
        <taxon>Viridiplantae</taxon>
        <taxon>Streptophyta</taxon>
        <taxon>Embryophyta</taxon>
        <taxon>Tracheophyta</taxon>
        <taxon>Spermatophyta</taxon>
        <taxon>Pinopsida</taxon>
        <taxon>Pinidae</taxon>
        <taxon>Conifers II</taxon>
        <taxon>Cupressales</taxon>
        <taxon>Taxaceae</taxon>
        <taxon>Taxus</taxon>
    </lineage>
</organism>
<dbReference type="EMBL" id="JAHRHJ020000010">
    <property type="protein sequence ID" value="KAH9297857.1"/>
    <property type="molecule type" value="Genomic_DNA"/>
</dbReference>
<evidence type="ECO:0000313" key="1">
    <source>
        <dbReference type="EMBL" id="KAH9297857.1"/>
    </source>
</evidence>
<dbReference type="AlphaFoldDB" id="A0AA38CCB0"/>
<proteinExistence type="predicted"/>
<dbReference type="Proteomes" id="UP000824469">
    <property type="component" value="Unassembled WGS sequence"/>
</dbReference>
<sequence length="110" mass="12562">RVVKPIDIDFDALFKLSNDAIPKKPKVLSRIMVDNNGNNFVDLAIPQVNKERDAMMSADYEVSRLGLGRSTLESDMTMAQNLIDIVLKILKKYKSQNSRLKAEKNQFVEY</sequence>
<feature type="non-terminal residue" evidence="1">
    <location>
        <position position="1"/>
    </location>
</feature>
<protein>
    <submittedName>
        <fullName evidence="1">Uncharacterized protein</fullName>
    </submittedName>
</protein>
<feature type="non-terminal residue" evidence="1">
    <location>
        <position position="110"/>
    </location>
</feature>
<comment type="caution">
    <text evidence="1">The sequence shown here is derived from an EMBL/GenBank/DDBJ whole genome shotgun (WGS) entry which is preliminary data.</text>
</comment>
<evidence type="ECO:0000313" key="2">
    <source>
        <dbReference type="Proteomes" id="UP000824469"/>
    </source>
</evidence>